<accession>A0A2N1J8U1</accession>
<dbReference type="InterPro" id="IPR039844">
    <property type="entry name" value="URB1"/>
</dbReference>
<evidence type="ECO:0000259" key="2">
    <source>
        <dbReference type="Pfam" id="PF16201"/>
    </source>
</evidence>
<dbReference type="STRING" id="2020962.A0A2N1J8U1"/>
<reference evidence="4 5" key="1">
    <citation type="submission" date="2017-10" db="EMBL/GenBank/DDBJ databases">
        <title>A novel species of cold-tolerant Malassezia isolated from bats.</title>
        <authorList>
            <person name="Lorch J.M."/>
            <person name="Palmer J.M."/>
            <person name="Vanderwolf K.J."/>
            <person name="Schmidt K.Z."/>
            <person name="Verant M.L."/>
            <person name="Weller T.J."/>
            <person name="Blehert D.S."/>
        </authorList>
    </citation>
    <scope>NUCLEOTIDE SEQUENCE [LARGE SCALE GENOMIC DNA]</scope>
    <source>
        <strain evidence="4 5">NWHC:44797-103</strain>
    </source>
</reference>
<dbReference type="GO" id="GO:0000466">
    <property type="term" value="P:maturation of 5.8S rRNA from tricistronic rRNA transcript (SSU-rRNA, 5.8S rRNA, LSU-rRNA)"/>
    <property type="evidence" value="ECO:0007669"/>
    <property type="project" value="TreeGrafter"/>
</dbReference>
<evidence type="ECO:0000259" key="3">
    <source>
        <dbReference type="Pfam" id="PF26140"/>
    </source>
</evidence>
<dbReference type="GO" id="GO:0000463">
    <property type="term" value="P:maturation of LSU-rRNA from tricistronic rRNA transcript (SSU-rRNA, 5.8S rRNA, LSU-rRNA)"/>
    <property type="evidence" value="ECO:0007669"/>
    <property type="project" value="TreeGrafter"/>
</dbReference>
<feature type="domain" description="URB1 C-terminal" evidence="2">
    <location>
        <begin position="1499"/>
        <end position="1728"/>
    </location>
</feature>
<evidence type="ECO:0000313" key="4">
    <source>
        <dbReference type="EMBL" id="PKI82968.1"/>
    </source>
</evidence>
<dbReference type="EMBL" id="KZ454992">
    <property type="protein sequence ID" value="PKI82968.1"/>
    <property type="molecule type" value="Genomic_DNA"/>
</dbReference>
<dbReference type="OrthoDB" id="72892at2759"/>
<sequence>MAERPALDTLDTQLSSGSADALPEELDAYGLAQIAVTDARIAFARQVCESVSDLVQHILNAWELADQRNISVLRSIPMLVLAEMLAVLSTHQPFHALGEAIMERLLASGNPWIAKMQGYLSVCAQYQKGLKRDTGTETTVALAALKLLTAMANFARGKLATTVWERFHWASDVHARLLQMRRRGKSVQRASISDPDIRTQYILFLLSFLLQPFNAALKIAILDLGSDGLPMVLRGMVSDAPSVVQTVLLVLHEELFKDQAVPRGAKVKCIDDVSCASIIKLYTREKDAVPNGNCVADVAHHFMLSIATHPGFGICYVDRGWYAPLESAEKGAPALHNKVLAGVLRQLAVLDDLRQQELALRILRACPELVASYFAGTQKTLSLEPRCNSAWLGTMAFVGRVLGLRIPTLDASPPNTPPPMATILGNTAPEVLLRALGRGLKHSNALVQYYACLVMARTVQRAASFRTLAEHTAQTLEEDEHGAWQSTLASLELEWRKRYPPVDALTQLATNTQHSMRQEAALRVLALYHTTLLSMTFDTRYDVGRLLTNAVVEHAAHGLRLDRLCQMHALQILACATEGAFDWTAKAFAPLEGLAQRSYLHFLLALYCTTPYVAIRIRCETLLHTLLAPSALFLQDPRELDAWLHSLPSNQAALASVLNFLDESILRCLKTPHRYAERARVLVADVVPDQDMPVPGPLLMVMVEQCTIRLRRNLFNTNTGVDANASAPILQYLKRVMLLLIAQGKPYAAFHTLANTLCDAGEDTTLNVTAAALKGMKSLLSCVVFAPSPIPNPSLFVHVQQACARHDWDALWALDPVQENLFCVEDAWRAHAAPSLAALAVLHSSVGVYAAVARTAEHGAWRMLWTVLLSRISPVNVAALPEKEVLHQIPSAFAALDAWSERVLLSPTHLQMYLTQHPTTVAWLEKPRTDRAANAFRAAAVAYVCKHASDPAYSVCVAPFVQDAIAGIMVSPNTVLILELAQKLAPLASEQVYATVGTHLLRALENKPTHQSARAQLACLSAYTLASMDHAASTPLLLPLLWRHLSSLVAFLVYGPEAFALLRRVLASILPAGLNGAAPMTRGSLTAMRFAQRQLISLAPLLQCKSHEADVLMFQLLYTLPAAYDVLAAELDAHPAREIVQAWPNTACALLELAVCKHDTKRLNGLVEPVLKAAPRCLDEAERGARCVAIALLYTHTSAQPRTALQLQALLQNKPAVLFHADIAWLVAQVAVKDCTLQYVDMALRWIVRRYAEDAQDAHSVRRAVKATGALIVQSNVQLAASLVEPVLAAAVQHRADDADALLFATIIATHTSMQGAHCVRYMNALLSHSDVLLTARNAASKQEQVLRQNLLALFVRLAEKGIEALDTPATLARTLFLYKGTLERGDRALFALLQRMERERHKPLLNMLRAWSAEQVLVPSVLQYDSLLAAVLSLDPQMVQRTYVELPRSAKQTNAALYDPWFILNLFGGAIMERELQGTDTHLTGLDWLAILRTNVVGVALSACSSHRAPLRQFALVLLGKMYACVQRTSFRERDLVLLVLDRVRNVIPPPPPTSITGTYGEIPWLPSMAMLFAAKCLRYVSMPSQAMFPVLFRFLLQRPLLDATDVPLLYNLLHPTSEQFYQERSFLLRFLQDAFEAHAQVAHVQPASQGIARASSDWRVFKRRHVWDLLQSLYDALAAKPGEEMHRANAGADARDQERLEAIFASAARIPYVAQELVTHRGFLQWIEMRIVAERNTDAARCTFWISLLHAICAAAPTPPTPQVVRRLHTMDARQDFAFVVTVQSIACRALCIDPVVEQLDASGPLPSWLHLLAELVYSLLAYKSLCTTPREFEAIECLQSVALLERATAWLSRMPRQDAASLSTTLLQSTLLLQKCPSLKPRIHALFSKQLALGLHHRAYAPRRWALDALAAPVHTST</sequence>
<dbReference type="Proteomes" id="UP000232875">
    <property type="component" value="Unassembled WGS sequence"/>
</dbReference>
<dbReference type="InterPro" id="IPR032436">
    <property type="entry name" value="URB1_C"/>
</dbReference>
<evidence type="ECO:0000259" key="1">
    <source>
        <dbReference type="Pfam" id="PF11707"/>
    </source>
</evidence>
<gene>
    <name evidence="4" type="ORF">MVES_002812</name>
</gene>
<organism evidence="4 5">
    <name type="scientific">Malassezia vespertilionis</name>
    <dbReference type="NCBI Taxonomy" id="2020962"/>
    <lineage>
        <taxon>Eukaryota</taxon>
        <taxon>Fungi</taxon>
        <taxon>Dikarya</taxon>
        <taxon>Basidiomycota</taxon>
        <taxon>Ustilaginomycotina</taxon>
        <taxon>Malasseziomycetes</taxon>
        <taxon>Malasseziales</taxon>
        <taxon>Malasseziaceae</taxon>
        <taxon>Malassezia</taxon>
    </lineage>
</organism>
<dbReference type="GO" id="GO:0005730">
    <property type="term" value="C:nucleolus"/>
    <property type="evidence" value="ECO:0007669"/>
    <property type="project" value="TreeGrafter"/>
</dbReference>
<dbReference type="Pfam" id="PF11707">
    <property type="entry name" value="Npa1"/>
    <property type="match status" value="1"/>
</dbReference>
<proteinExistence type="predicted"/>
<dbReference type="InterPro" id="IPR021714">
    <property type="entry name" value="URB1_N"/>
</dbReference>
<dbReference type="InterPro" id="IPR059018">
    <property type="entry name" value="HEAT_URB1"/>
</dbReference>
<name>A0A2N1J8U1_9BASI</name>
<feature type="domain" description="URB1 central HEAT repeat" evidence="3">
    <location>
        <begin position="596"/>
        <end position="767"/>
    </location>
</feature>
<dbReference type="Pfam" id="PF16201">
    <property type="entry name" value="NopRA1"/>
    <property type="match status" value="1"/>
</dbReference>
<dbReference type="PANTHER" id="PTHR13500">
    <property type="entry name" value="NUCLEOLAR PRERIBOSOMAL-ASSOCIATED PROTEIN 1"/>
    <property type="match status" value="1"/>
</dbReference>
<dbReference type="Pfam" id="PF26140">
    <property type="entry name" value="HEAT_URB1"/>
    <property type="match status" value="1"/>
</dbReference>
<evidence type="ECO:0000313" key="5">
    <source>
        <dbReference type="Proteomes" id="UP000232875"/>
    </source>
</evidence>
<protein>
    <submittedName>
        <fullName evidence="4">Uncharacterized protein</fullName>
    </submittedName>
</protein>
<keyword evidence="5" id="KW-1185">Reference proteome</keyword>
<feature type="domain" description="URB1 N-terminal" evidence="1">
    <location>
        <begin position="56"/>
        <end position="393"/>
    </location>
</feature>
<dbReference type="PANTHER" id="PTHR13500:SF0">
    <property type="entry name" value="NUCLEOLAR PRE-RIBOSOMAL-ASSOCIATED PROTEIN 1"/>
    <property type="match status" value="1"/>
</dbReference>